<feature type="active site" description="Proton acceptor" evidence="4">
    <location>
        <position position="232"/>
    </location>
</feature>
<evidence type="ECO:0000313" key="7">
    <source>
        <dbReference type="EMBL" id="WHP07505.1"/>
    </source>
</evidence>
<feature type="region of interest" description="Disordered" evidence="5">
    <location>
        <begin position="341"/>
        <end position="363"/>
    </location>
</feature>
<evidence type="ECO:0000256" key="5">
    <source>
        <dbReference type="SAM" id="MobiDB-lite"/>
    </source>
</evidence>
<dbReference type="InterPro" id="IPR002641">
    <property type="entry name" value="PNPLA_dom"/>
</dbReference>
<proteinExistence type="predicted"/>
<feature type="short sequence motif" description="DGA/G" evidence="4">
    <location>
        <begin position="232"/>
        <end position="234"/>
    </location>
</feature>
<accession>A0ABY8S739</accession>
<feature type="active site" description="Nucleophile" evidence="4">
    <location>
        <position position="42"/>
    </location>
</feature>
<dbReference type="Proteomes" id="UP001229836">
    <property type="component" value="Chromosome"/>
</dbReference>
<sequence>MGNVIKTGLVLSGGGAKGAYHVGVVKALAEYGIEPDCIAGASIGALNGSILASSHSMRQGYERLNRVWRVLSQQSPIKVQTKKFFIPAYLILLANLGLRLNSPQYVAYRGMKGLLRSFNLEPQFIKEIEEKLHGKEGILDNAPLTALLNQYLTWQDLQQGIPLYVSAYRSRGGMLDIASCIAAELDLKDTAPSEFFCLQQLSEQDWKSALMASAALPILYESQKIGQHTYTDGGQGGWKTAQGNTPITPLVQSGCNLVVVSHLSEGSFWNRHDFPNTTVVEIRPQKNISRDGITDLLAFNPDRIDDWIEQGYEDTVACIGTIKSALDNRHRLMTTIQQQQNAQREMLDSSERMQSAMARIRRP</sequence>
<evidence type="ECO:0000256" key="4">
    <source>
        <dbReference type="PROSITE-ProRule" id="PRU01161"/>
    </source>
</evidence>
<keyword evidence="3 4" id="KW-0443">Lipid metabolism</keyword>
<evidence type="ECO:0000259" key="6">
    <source>
        <dbReference type="PROSITE" id="PS51635"/>
    </source>
</evidence>
<gene>
    <name evidence="7" type="ORF">QLH32_08680</name>
</gene>
<dbReference type="CDD" id="cd07209">
    <property type="entry name" value="Pat_hypo_Ecoli_Z1214_like"/>
    <property type="match status" value="1"/>
</dbReference>
<feature type="short sequence motif" description="GXSXG" evidence="4">
    <location>
        <begin position="40"/>
        <end position="44"/>
    </location>
</feature>
<organism evidence="7 8">
    <name type="scientific">Acinetobacter corruptisaponis</name>
    <dbReference type="NCBI Taxonomy" id="3045147"/>
    <lineage>
        <taxon>Bacteria</taxon>
        <taxon>Pseudomonadati</taxon>
        <taxon>Pseudomonadota</taxon>
        <taxon>Gammaproteobacteria</taxon>
        <taxon>Moraxellales</taxon>
        <taxon>Moraxellaceae</taxon>
        <taxon>Acinetobacter</taxon>
    </lineage>
</organism>
<reference evidence="7 8" key="1">
    <citation type="submission" date="2023-05" db="EMBL/GenBank/DDBJ databases">
        <title>The complete genome of Acinetobacter sp. nov KCTC 92772.</title>
        <authorList>
            <person name="Zhou G."/>
        </authorList>
    </citation>
    <scope>NUCLEOTIDE SEQUENCE [LARGE SCALE GENOMIC DNA]</scope>
    <source>
        <strain evidence="7 8">KCTC 92772</strain>
    </source>
</reference>
<dbReference type="PROSITE" id="PS51635">
    <property type="entry name" value="PNPLA"/>
    <property type="match status" value="1"/>
</dbReference>
<dbReference type="PANTHER" id="PTHR14226:SF57">
    <property type="entry name" value="BLR7027 PROTEIN"/>
    <property type="match status" value="1"/>
</dbReference>
<evidence type="ECO:0000256" key="2">
    <source>
        <dbReference type="ARBA" id="ARBA00022963"/>
    </source>
</evidence>
<dbReference type="Pfam" id="PF01734">
    <property type="entry name" value="Patatin"/>
    <property type="match status" value="1"/>
</dbReference>
<dbReference type="PANTHER" id="PTHR14226">
    <property type="entry name" value="NEUROPATHY TARGET ESTERASE/SWISS CHEESE D.MELANOGASTER"/>
    <property type="match status" value="1"/>
</dbReference>
<name>A0ABY8S739_9GAMM</name>
<dbReference type="SUPFAM" id="SSF52151">
    <property type="entry name" value="FabD/lysophospholipase-like"/>
    <property type="match status" value="1"/>
</dbReference>
<dbReference type="EMBL" id="CP125669">
    <property type="protein sequence ID" value="WHP07505.1"/>
    <property type="molecule type" value="Genomic_DNA"/>
</dbReference>
<protein>
    <submittedName>
        <fullName evidence="7">Patatin-like phospholipase family protein</fullName>
    </submittedName>
</protein>
<dbReference type="Gene3D" id="3.40.1090.10">
    <property type="entry name" value="Cytosolic phospholipase A2 catalytic domain"/>
    <property type="match status" value="2"/>
</dbReference>
<feature type="short sequence motif" description="GXGXXG" evidence="4">
    <location>
        <begin position="13"/>
        <end position="18"/>
    </location>
</feature>
<keyword evidence="8" id="KW-1185">Reference proteome</keyword>
<keyword evidence="2 4" id="KW-0442">Lipid degradation</keyword>
<dbReference type="InterPro" id="IPR050301">
    <property type="entry name" value="NTE"/>
</dbReference>
<keyword evidence="1 4" id="KW-0378">Hydrolase</keyword>
<dbReference type="InterPro" id="IPR016035">
    <property type="entry name" value="Acyl_Trfase/lysoPLipase"/>
</dbReference>
<feature type="domain" description="PNPLA" evidence="6">
    <location>
        <begin position="9"/>
        <end position="251"/>
    </location>
</feature>
<evidence type="ECO:0000313" key="8">
    <source>
        <dbReference type="Proteomes" id="UP001229836"/>
    </source>
</evidence>
<evidence type="ECO:0000256" key="3">
    <source>
        <dbReference type="ARBA" id="ARBA00023098"/>
    </source>
</evidence>
<dbReference type="RefSeq" id="WP_283269168.1">
    <property type="nucleotide sequence ID" value="NZ_CP125669.1"/>
</dbReference>
<evidence type="ECO:0000256" key="1">
    <source>
        <dbReference type="ARBA" id="ARBA00022801"/>
    </source>
</evidence>